<dbReference type="InterPro" id="IPR013761">
    <property type="entry name" value="SAM/pointed_sf"/>
</dbReference>
<dbReference type="PANTHER" id="PTHR16155:SF18">
    <property type="entry name" value="STERILE ALPHA MOTIF DOMAIN-CONTAINING PROTEIN 9-LIKE"/>
    <property type="match status" value="1"/>
</dbReference>
<name>A0ABD0XQQ7_UMBPY</name>
<dbReference type="PANTHER" id="PTHR16155">
    <property type="entry name" value="DED DOMAIN-CONTAINING PROTEIN"/>
    <property type="match status" value="1"/>
</dbReference>
<dbReference type="AlphaFoldDB" id="A0ABD0XQQ7"/>
<dbReference type="Gene3D" id="1.10.150.50">
    <property type="entry name" value="Transcription Factor, Ets-1"/>
    <property type="match status" value="1"/>
</dbReference>
<comment type="caution">
    <text evidence="2">The sequence shown here is derived from an EMBL/GenBank/DDBJ whole genome shotgun (WGS) entry which is preliminary data.</text>
</comment>
<sequence>MKSGQSEDLSLRMKTSDPTELSIGCLHVKPAEHFDLNRTSDTNEFPDRIEDWNKADVRDWLISSLKLPEVAKKLYEEDVSGASLVLFEKKDFLSLGVKFGPAIQIIKNVEMWGTDLESSVRSPVSDDFIRTVDSLRLSALSESLLGSHEEFLDHDSVKPESVASSVNLSWTSVDELRYLDSDPAFHIQPPMEEAMRTCGSVEDPTRQTETFNQFGNASTLEKRICPPRPFDRNDPLFTYKQTDTLPPEVGPSNLIDPVHEYKLLPGTEEASENYILDKFSRDVFCFSAACMNSRTNGTIHFGVRGSPGNMHGKVVGQKLQSFHIYTERF</sequence>
<evidence type="ECO:0000313" key="3">
    <source>
        <dbReference type="Proteomes" id="UP001557470"/>
    </source>
</evidence>
<dbReference type="InterPro" id="IPR001660">
    <property type="entry name" value="SAM"/>
</dbReference>
<dbReference type="PROSITE" id="PS50105">
    <property type="entry name" value="SAM_DOMAIN"/>
    <property type="match status" value="1"/>
</dbReference>
<organism evidence="2 3">
    <name type="scientific">Umbra pygmaea</name>
    <name type="common">Eastern mudminnow</name>
    <dbReference type="NCBI Taxonomy" id="75934"/>
    <lineage>
        <taxon>Eukaryota</taxon>
        <taxon>Metazoa</taxon>
        <taxon>Chordata</taxon>
        <taxon>Craniata</taxon>
        <taxon>Vertebrata</taxon>
        <taxon>Euteleostomi</taxon>
        <taxon>Actinopterygii</taxon>
        <taxon>Neopterygii</taxon>
        <taxon>Teleostei</taxon>
        <taxon>Protacanthopterygii</taxon>
        <taxon>Esociformes</taxon>
        <taxon>Umbridae</taxon>
        <taxon>Umbra</taxon>
    </lineage>
</organism>
<evidence type="ECO:0000259" key="1">
    <source>
        <dbReference type="PROSITE" id="PS50105"/>
    </source>
</evidence>
<dbReference type="EMBL" id="JAGEUA010000001">
    <property type="protein sequence ID" value="KAL1023681.1"/>
    <property type="molecule type" value="Genomic_DNA"/>
</dbReference>
<proteinExistence type="predicted"/>
<evidence type="ECO:0000313" key="2">
    <source>
        <dbReference type="EMBL" id="KAL1023681.1"/>
    </source>
</evidence>
<protein>
    <recommendedName>
        <fullName evidence="1">SAM domain-containing protein</fullName>
    </recommendedName>
</protein>
<keyword evidence="3" id="KW-1185">Reference proteome</keyword>
<accession>A0ABD0XQQ7</accession>
<reference evidence="2 3" key="1">
    <citation type="submission" date="2024-06" db="EMBL/GenBank/DDBJ databases">
        <authorList>
            <person name="Pan Q."/>
            <person name="Wen M."/>
            <person name="Jouanno E."/>
            <person name="Zahm M."/>
            <person name="Klopp C."/>
            <person name="Cabau C."/>
            <person name="Louis A."/>
            <person name="Berthelot C."/>
            <person name="Parey E."/>
            <person name="Roest Crollius H."/>
            <person name="Montfort J."/>
            <person name="Robinson-Rechavi M."/>
            <person name="Bouchez O."/>
            <person name="Lampietro C."/>
            <person name="Lopez Roques C."/>
            <person name="Donnadieu C."/>
            <person name="Postlethwait J."/>
            <person name="Bobe J."/>
            <person name="Verreycken H."/>
            <person name="Guiguen Y."/>
        </authorList>
    </citation>
    <scope>NUCLEOTIDE SEQUENCE [LARGE SCALE GENOMIC DNA]</scope>
    <source>
        <strain evidence="2">Up_M1</strain>
        <tissue evidence="2">Testis</tissue>
    </source>
</reference>
<feature type="non-terminal residue" evidence="2">
    <location>
        <position position="329"/>
    </location>
</feature>
<dbReference type="SUPFAM" id="SSF47769">
    <property type="entry name" value="SAM/Pointed domain"/>
    <property type="match status" value="1"/>
</dbReference>
<gene>
    <name evidence="2" type="ORF">UPYG_G00044490</name>
</gene>
<feature type="domain" description="SAM" evidence="1">
    <location>
        <begin position="52"/>
        <end position="97"/>
    </location>
</feature>
<dbReference type="Proteomes" id="UP001557470">
    <property type="component" value="Unassembled WGS sequence"/>
</dbReference>